<gene>
    <name evidence="6" type="ORF">LRP50_21830</name>
</gene>
<evidence type="ECO:0000313" key="7">
    <source>
        <dbReference type="Proteomes" id="UP001149400"/>
    </source>
</evidence>
<dbReference type="InterPro" id="IPR011049">
    <property type="entry name" value="Serralysin-like_metalloprot_C"/>
</dbReference>
<keyword evidence="1" id="KW-0812">Transmembrane</keyword>
<sequence length="1649" mass="172365">MASKLIITQLNGEALIFASDGSVRVAEMYAELKPDEVLVTERGGAVLKENGEREINVGPNSGFLFEPPPNQDGDVLAARRGVEDGEDPSEGADPAAGEAATSATFFVAGNVVTQSVSSGRPSLGELLKDAKAEEGQSVESLSLNNFTAPQLNSLSTLRRFFLDSLNQNESNEGEDTLIDVASNAPPTSSTIPESSEPSGTIPSSELPDSDTGNGSPTVILSTINTVTEESVTEGQSVATITTNNTNGDSLTLSLINNEAGYFRIDDGQVVLTQTGVEAINNDELGLDALEVTIEASEGDWIEQTSGTVTVNKVNDNVPTLTVNATDITEESVVEGMVVATYTASDADGSTLTFTLTNNDNGYLSLQEGTVTLTAEGVAAINNDALSVESIAVNLTVSDGDFQTSASDLVVVSRVNDNAPSISLIATDLTEGTVAEGQTVATFSASDVDGGDLSFSLQNDTDNYFTIVGNQVQLTEAGVTAIQDDALDIRNMSISVMASDGDNQTTATDTLLVGRDNDNVPEISLTLNALTEEEVSESTLVATATVTDEDNDDITLSLTGNENRYFELVGNEVFLTSEGVAAINLDGINPLSSISLSVQASDGTFTTVATESVSVLRVNDNDPTISLNLSDVMEESVVDGQILATIVASDADNQDLDYRLQTDNPDWIEIVNNDVRLTADGVAAINDDLAELSSISFSVIADDGDRQSSADAVVTVNRVNDNAPEISLTVNELTEESVSENDVVAMFTASDDDEDALTYSLANNDSGYFTLSGSQVLLTAAGVAAINDDVAEVISLTVSVVADDGKYQARSDADITVNRVNDNAPEISLTVNELTEESVSENDVVATFTASDDDEDALTYSLANNDSGYFTLSGSQVLLTAAGVATINDDSIDSAITSMTFSVQAFDGLNTSSAPAIVSVTRVSDIVAVDDDDEIATLGTVKGNVITGDDSDSSGADILVSPDTVAVTSVSYQGTDYLLAGGVATITTDHGSLIVNEDGSYSYTSTVQTQFYASELNTAFDTSNGVTFLGSGLTQDIFLSGDANAGLDIDTLLNQEDHGDNASPENITDDEIDGGNGDDVLYGYGGNDTIDGGNGVDELHGGEGNDSLSGGNGKDILYGDGGNDTLDGGRGGDRLVGGEGDDTLILGNGPDVVVFESGTDTVEGFKNSNDSIVVKNATDTVSFSDLVMSQVGDDTHITLDTGTLILRDIDKEDLHAGHFTFEGAVVDGDYSATTYGFGDAIDQATFTLSGLNNNDTFDYYLYDDQGDLIGQGSSTYTGSDVIINAPAETSFRYIVLDHADIVVETLHGSLEAPSIPDDEFIYTLGDSNSNSAQANLTIRFDSDTRLEAQISNVQTAGLSGEINDAHIAKGNLLDAHLPSDGWALTAVNFEGATYSATEGVMVIETPHGSLTIYGQSVDDHEKGEYVYQLMTDVITTDVIESFSYVLIDDRGIRMETMLDVRLQDNTNTDLSDLVNTTELTGGIDDNLLVGSSRADTLAGGEGNDHLYGGAGIDIIDAGLGNDLIVGGQGSDSITGGEGGDVFAFLRGDADEPAVDIITDFNVTEGDSISLYDLLEGANDDNIGDYLVSLADESGKATLSVASDGETVDQKIVFEDKSLAELSDDVLGIASGSGAEILEKMLLDGMLVTQQ</sequence>
<feature type="region of interest" description="Disordered" evidence="4">
    <location>
        <begin position="1054"/>
        <end position="1075"/>
    </location>
</feature>
<dbReference type="Pfam" id="PF00353">
    <property type="entry name" value="HemolysinCabind"/>
    <property type="match status" value="3"/>
</dbReference>
<feature type="domain" description="Cadherin" evidence="5">
    <location>
        <begin position="632"/>
        <end position="725"/>
    </location>
</feature>
<dbReference type="PANTHER" id="PTHR24026">
    <property type="entry name" value="FAT ATYPICAL CADHERIN-RELATED"/>
    <property type="match status" value="1"/>
</dbReference>
<evidence type="ECO:0000256" key="3">
    <source>
        <dbReference type="ARBA" id="ARBA00022989"/>
    </source>
</evidence>
<dbReference type="NCBIfam" id="TIGR03661">
    <property type="entry name" value="T1SS_VCA0849"/>
    <property type="match status" value="1"/>
</dbReference>
<feature type="domain" description="Cadherin" evidence="5">
    <location>
        <begin position="436"/>
        <end position="522"/>
    </location>
</feature>
<keyword evidence="2" id="KW-0106">Calcium</keyword>
<keyword evidence="3" id="KW-1133">Transmembrane helix</keyword>
<dbReference type="InterPro" id="IPR001343">
    <property type="entry name" value="Hemolysn_Ca-bd"/>
</dbReference>
<dbReference type="RefSeq" id="WP_274166549.1">
    <property type="nucleotide sequence ID" value="NZ_JAJUBC010000034.1"/>
</dbReference>
<keyword evidence="3" id="KW-0472">Membrane</keyword>
<dbReference type="InterPro" id="IPR002126">
    <property type="entry name" value="Cadherin-like_dom"/>
</dbReference>
<keyword evidence="7" id="KW-1185">Reference proteome</keyword>
<dbReference type="SUPFAM" id="SSF49313">
    <property type="entry name" value="Cadherin-like"/>
    <property type="match status" value="2"/>
</dbReference>
<dbReference type="PANTHER" id="PTHR24026:SF126">
    <property type="entry name" value="PROTOCADHERIN FAT 4"/>
    <property type="match status" value="1"/>
</dbReference>
<dbReference type="InterPro" id="IPR015919">
    <property type="entry name" value="Cadherin-like_sf"/>
</dbReference>
<feature type="region of interest" description="Disordered" evidence="4">
    <location>
        <begin position="1091"/>
        <end position="1111"/>
    </location>
</feature>
<feature type="compositionally biased region" description="Low complexity" evidence="4">
    <location>
        <begin position="185"/>
        <end position="198"/>
    </location>
</feature>
<proteinExistence type="predicted"/>
<dbReference type="PROSITE" id="PS50268">
    <property type="entry name" value="CADHERIN_2"/>
    <property type="match status" value="5"/>
</dbReference>
<feature type="domain" description="Cadherin" evidence="5">
    <location>
        <begin position="522"/>
        <end position="624"/>
    </location>
</feature>
<organism evidence="6 7">
    <name type="scientific">Enterovibrio gelatinilyticus</name>
    <dbReference type="NCBI Taxonomy" id="2899819"/>
    <lineage>
        <taxon>Bacteria</taxon>
        <taxon>Pseudomonadati</taxon>
        <taxon>Pseudomonadota</taxon>
        <taxon>Gammaproteobacteria</taxon>
        <taxon>Vibrionales</taxon>
        <taxon>Vibrionaceae</taxon>
        <taxon>Enterovibrio</taxon>
    </lineage>
</organism>
<dbReference type="EMBL" id="JAJUBC010000034">
    <property type="protein sequence ID" value="MDD1795765.1"/>
    <property type="molecule type" value="Genomic_DNA"/>
</dbReference>
<feature type="domain" description="Cadherin" evidence="5">
    <location>
        <begin position="735"/>
        <end position="826"/>
    </location>
</feature>
<comment type="caution">
    <text evidence="6">The sequence shown here is derived from an EMBL/GenBank/DDBJ whole genome shotgun (WGS) entry which is preliminary data.</text>
</comment>
<feature type="domain" description="Cadherin" evidence="5">
    <location>
        <begin position="319"/>
        <end position="421"/>
    </location>
</feature>
<evidence type="ECO:0000256" key="4">
    <source>
        <dbReference type="SAM" id="MobiDB-lite"/>
    </source>
</evidence>
<dbReference type="Gene3D" id="2.60.40.60">
    <property type="entry name" value="Cadherins"/>
    <property type="match status" value="6"/>
</dbReference>
<dbReference type="Gene3D" id="2.150.10.10">
    <property type="entry name" value="Serralysin-like metalloprotease, C-terminal"/>
    <property type="match status" value="2"/>
</dbReference>
<dbReference type="PRINTS" id="PR00313">
    <property type="entry name" value="CABNDNGRPT"/>
</dbReference>
<dbReference type="Proteomes" id="UP001149400">
    <property type="component" value="Unassembled WGS sequence"/>
</dbReference>
<evidence type="ECO:0000256" key="2">
    <source>
        <dbReference type="ARBA" id="ARBA00022837"/>
    </source>
</evidence>
<dbReference type="InterPro" id="IPR018511">
    <property type="entry name" value="Hemolysin-typ_Ca-bd_CS"/>
</dbReference>
<protein>
    <submittedName>
        <fullName evidence="6">Type I secretion C-terminal target domain-containing protein</fullName>
    </submittedName>
</protein>
<evidence type="ECO:0000256" key="1">
    <source>
        <dbReference type="ARBA" id="ARBA00022692"/>
    </source>
</evidence>
<evidence type="ECO:0000259" key="5">
    <source>
        <dbReference type="PROSITE" id="PS50268"/>
    </source>
</evidence>
<evidence type="ECO:0000313" key="6">
    <source>
        <dbReference type="EMBL" id="MDD1795765.1"/>
    </source>
</evidence>
<name>A0ABT5R6D1_9GAMM</name>
<dbReference type="InterPro" id="IPR019960">
    <property type="entry name" value="T1SS_VCA0849"/>
</dbReference>
<dbReference type="PROSITE" id="PS00330">
    <property type="entry name" value="HEMOLYSIN_CALCIUM"/>
    <property type="match status" value="4"/>
</dbReference>
<feature type="region of interest" description="Disordered" evidence="4">
    <location>
        <begin position="176"/>
        <end position="217"/>
    </location>
</feature>
<reference evidence="6" key="1">
    <citation type="submission" date="2021-12" db="EMBL/GenBank/DDBJ databases">
        <title>Enterovibrio ZSDZ35 sp. nov. and Enterovibrio ZSDZ42 sp. nov., isolated from coastal seawater in Qingdao.</title>
        <authorList>
            <person name="Zhang P."/>
        </authorList>
    </citation>
    <scope>NUCLEOTIDE SEQUENCE</scope>
    <source>
        <strain evidence="6">ZSDZ42</strain>
    </source>
</reference>
<dbReference type="SMART" id="SM00112">
    <property type="entry name" value="CA"/>
    <property type="match status" value="5"/>
</dbReference>
<accession>A0ABT5R6D1</accession>
<dbReference type="SUPFAM" id="SSF51120">
    <property type="entry name" value="beta-Roll"/>
    <property type="match status" value="2"/>
</dbReference>
<dbReference type="CDD" id="cd11304">
    <property type="entry name" value="Cadherin_repeat"/>
    <property type="match status" value="1"/>
</dbReference>